<evidence type="ECO:0000313" key="3">
    <source>
        <dbReference type="Proteomes" id="UP001285636"/>
    </source>
</evidence>
<keyword evidence="1" id="KW-0812">Transmembrane</keyword>
<protein>
    <submittedName>
        <fullName evidence="2">Uncharacterized protein</fullName>
    </submittedName>
</protein>
<reference evidence="2" key="1">
    <citation type="submission" date="2023-10" db="EMBL/GenBank/DDBJ databases">
        <title>Screening of Alkalihalophilus pseudofirmusBZ-TG-HK211 and Its Alleviation of Salt Stress on Rapeseed Growth.</title>
        <authorList>
            <person name="Zhao B."/>
            <person name="Guo T."/>
        </authorList>
    </citation>
    <scope>NUCLEOTIDE SEQUENCE</scope>
    <source>
        <strain evidence="2">BZ-TG-HK211</strain>
    </source>
</reference>
<proteinExistence type="predicted"/>
<feature type="transmembrane region" description="Helical" evidence="1">
    <location>
        <begin position="7"/>
        <end position="26"/>
    </location>
</feature>
<accession>A0AAJ2KTQ8</accession>
<dbReference type="AlphaFoldDB" id="A0AAJ2KTQ8"/>
<keyword evidence="1" id="KW-1133">Transmembrane helix</keyword>
<gene>
    <name evidence="2" type="ORF">RYX45_00745</name>
</gene>
<name>A0AAJ2KTQ8_ALKPS</name>
<dbReference type="EMBL" id="JAWJAY010000001">
    <property type="protein sequence ID" value="MDV2883688.1"/>
    <property type="molecule type" value="Genomic_DNA"/>
</dbReference>
<feature type="transmembrane region" description="Helical" evidence="1">
    <location>
        <begin position="69"/>
        <end position="91"/>
    </location>
</feature>
<evidence type="ECO:0000313" key="2">
    <source>
        <dbReference type="EMBL" id="MDV2883688.1"/>
    </source>
</evidence>
<sequence length="93" mass="10445">MVKSSAKIISGISILFALIFVYERLVQNSNLPELFGSMLWFVPVVLSVLFYMIAVTINKGYNKALKMIGIAYIIMTVIGISWYFVIIVMMVTG</sequence>
<dbReference type="RefSeq" id="WP_041822250.1">
    <property type="nucleotide sequence ID" value="NZ_CP144224.1"/>
</dbReference>
<feature type="transmembrane region" description="Helical" evidence="1">
    <location>
        <begin position="38"/>
        <end position="57"/>
    </location>
</feature>
<organism evidence="2 3">
    <name type="scientific">Alkalihalophilus pseudofirmus</name>
    <name type="common">Bacillus pseudofirmus</name>
    <dbReference type="NCBI Taxonomy" id="79885"/>
    <lineage>
        <taxon>Bacteria</taxon>
        <taxon>Bacillati</taxon>
        <taxon>Bacillota</taxon>
        <taxon>Bacilli</taxon>
        <taxon>Bacillales</taxon>
        <taxon>Bacillaceae</taxon>
        <taxon>Alkalihalophilus</taxon>
    </lineage>
</organism>
<comment type="caution">
    <text evidence="2">The sequence shown here is derived from an EMBL/GenBank/DDBJ whole genome shotgun (WGS) entry which is preliminary data.</text>
</comment>
<dbReference type="Proteomes" id="UP001285636">
    <property type="component" value="Unassembled WGS sequence"/>
</dbReference>
<keyword evidence="1" id="KW-0472">Membrane</keyword>
<evidence type="ECO:0000256" key="1">
    <source>
        <dbReference type="SAM" id="Phobius"/>
    </source>
</evidence>